<evidence type="ECO:0000256" key="1">
    <source>
        <dbReference type="SAM" id="MobiDB-lite"/>
    </source>
</evidence>
<proteinExistence type="predicted"/>
<accession>A0ABW1H8U2</accession>
<feature type="compositionally biased region" description="Low complexity" evidence="1">
    <location>
        <begin position="53"/>
        <end position="86"/>
    </location>
</feature>
<dbReference type="Proteomes" id="UP001596226">
    <property type="component" value="Unassembled WGS sequence"/>
</dbReference>
<feature type="signal peptide" evidence="2">
    <location>
        <begin position="1"/>
        <end position="24"/>
    </location>
</feature>
<comment type="caution">
    <text evidence="3">The sequence shown here is derived from an EMBL/GenBank/DDBJ whole genome shotgun (WGS) entry which is preliminary data.</text>
</comment>
<evidence type="ECO:0000313" key="3">
    <source>
        <dbReference type="EMBL" id="MFC5925761.1"/>
    </source>
</evidence>
<keyword evidence="2" id="KW-0732">Signal</keyword>
<reference evidence="4" key="1">
    <citation type="journal article" date="2019" name="Int. J. Syst. Evol. Microbiol.">
        <title>The Global Catalogue of Microorganisms (GCM) 10K type strain sequencing project: providing services to taxonomists for standard genome sequencing and annotation.</title>
        <authorList>
            <consortium name="The Broad Institute Genomics Platform"/>
            <consortium name="The Broad Institute Genome Sequencing Center for Infectious Disease"/>
            <person name="Wu L."/>
            <person name="Ma J."/>
        </authorList>
    </citation>
    <scope>NUCLEOTIDE SEQUENCE [LARGE SCALE GENOMIC DNA]</scope>
    <source>
        <strain evidence="4">CGMCC 4.7144</strain>
    </source>
</reference>
<dbReference type="PROSITE" id="PS51257">
    <property type="entry name" value="PROKAR_LIPOPROTEIN"/>
    <property type="match status" value="1"/>
</dbReference>
<evidence type="ECO:0000313" key="4">
    <source>
        <dbReference type="Proteomes" id="UP001596226"/>
    </source>
</evidence>
<feature type="region of interest" description="Disordered" evidence="1">
    <location>
        <begin position="27"/>
        <end position="108"/>
    </location>
</feature>
<feature type="chain" id="PRO_5046674963" description="Secreted protein" evidence="2">
    <location>
        <begin position="25"/>
        <end position="192"/>
    </location>
</feature>
<name>A0ABW1H8U2_9ACTN</name>
<protein>
    <recommendedName>
        <fullName evidence="5">Secreted protein</fullName>
    </recommendedName>
</protein>
<dbReference type="RefSeq" id="WP_377513837.1">
    <property type="nucleotide sequence ID" value="NZ_JBHSQS010000012.1"/>
</dbReference>
<evidence type="ECO:0000256" key="2">
    <source>
        <dbReference type="SAM" id="SignalP"/>
    </source>
</evidence>
<keyword evidence="4" id="KW-1185">Reference proteome</keyword>
<dbReference type="EMBL" id="JBHSQS010000012">
    <property type="protein sequence ID" value="MFC5925761.1"/>
    <property type="molecule type" value="Genomic_DNA"/>
</dbReference>
<sequence length="192" mass="19058">MTIRRSGAYLVVAVALALSVAGCAHDERTGGAASAPAPTSSGPVAVPQPTPSGPQATATTAGVPAPPASASARPGAGAGRAVDPAPTTTRPKRLDDQHVTDNTPSCRPEALLPATRAALSGQTVQDVAVFACRNGYARLMAVAPQSAEIPDGQVFLHQDAKGWRVVARTSAATDCGDTGLSAAVQTACAGLA</sequence>
<organism evidence="3 4">
    <name type="scientific">Micromonospora vulcania</name>
    <dbReference type="NCBI Taxonomy" id="1441873"/>
    <lineage>
        <taxon>Bacteria</taxon>
        <taxon>Bacillati</taxon>
        <taxon>Actinomycetota</taxon>
        <taxon>Actinomycetes</taxon>
        <taxon>Micromonosporales</taxon>
        <taxon>Micromonosporaceae</taxon>
        <taxon>Micromonospora</taxon>
    </lineage>
</organism>
<feature type="compositionally biased region" description="Low complexity" evidence="1">
    <location>
        <begin position="30"/>
        <end position="45"/>
    </location>
</feature>
<evidence type="ECO:0008006" key="5">
    <source>
        <dbReference type="Google" id="ProtNLM"/>
    </source>
</evidence>
<gene>
    <name evidence="3" type="ORF">ACFQGL_20685</name>
</gene>